<protein>
    <submittedName>
        <fullName evidence="2">Uncharacterized protein</fullName>
    </submittedName>
</protein>
<keyword evidence="1" id="KW-1133">Transmembrane helix</keyword>
<dbReference type="EMBL" id="LN899827">
    <property type="protein sequence ID" value="CUV46859.1"/>
    <property type="molecule type" value="Genomic_DNA"/>
</dbReference>
<keyword evidence="1" id="KW-0472">Membrane</keyword>
<gene>
    <name evidence="2" type="ORF">TO10_v1_700036</name>
</gene>
<feature type="transmembrane region" description="Helical" evidence="1">
    <location>
        <begin position="12"/>
        <end position="34"/>
    </location>
</feature>
<dbReference type="AlphaFoldDB" id="A0A0S4WJ49"/>
<sequence>MERSLATERRARRWLGVGAALLILACELGTYSTFVEPWVNAFAPWAA</sequence>
<proteinExistence type="predicted"/>
<dbReference type="PROSITE" id="PS51257">
    <property type="entry name" value="PROKAR_LIPOPROTEIN"/>
    <property type="match status" value="1"/>
</dbReference>
<reference evidence="2" key="1">
    <citation type="submission" date="2015-10" db="EMBL/GenBank/DDBJ databases">
        <authorList>
            <person name="Gilbert D.G."/>
        </authorList>
    </citation>
    <scope>NUCLEOTIDE SEQUENCE</scope>
    <source>
        <strain evidence="2">Phyl III-seqv23</strain>
    </source>
</reference>
<evidence type="ECO:0000313" key="2">
    <source>
        <dbReference type="EMBL" id="CUV46859.1"/>
    </source>
</evidence>
<evidence type="ECO:0000256" key="1">
    <source>
        <dbReference type="SAM" id="Phobius"/>
    </source>
</evidence>
<keyword evidence="1" id="KW-0812">Transmembrane</keyword>
<accession>A0A0S4WJ49</accession>
<organism evidence="2">
    <name type="scientific">Ralstonia solanacearum</name>
    <name type="common">Pseudomonas solanacearum</name>
    <dbReference type="NCBI Taxonomy" id="305"/>
    <lineage>
        <taxon>Bacteria</taxon>
        <taxon>Pseudomonadati</taxon>
        <taxon>Pseudomonadota</taxon>
        <taxon>Betaproteobacteria</taxon>
        <taxon>Burkholderiales</taxon>
        <taxon>Burkholderiaceae</taxon>
        <taxon>Ralstonia</taxon>
        <taxon>Ralstonia solanacearum species complex</taxon>
    </lineage>
</organism>
<name>A0A0S4WJ49_RALSL</name>